<keyword evidence="1" id="KW-0378">Hydrolase</keyword>
<accession>A0A6N3F349</accession>
<evidence type="ECO:0000256" key="1">
    <source>
        <dbReference type="ARBA" id="ARBA00022801"/>
    </source>
</evidence>
<evidence type="ECO:0000256" key="2">
    <source>
        <dbReference type="PIRSR" id="PIRSR605754-1"/>
    </source>
</evidence>
<name>A0A6N3F349_9CLOT</name>
<dbReference type="EMBL" id="CACRTV010000057">
    <property type="protein sequence ID" value="VYU46528.1"/>
    <property type="molecule type" value="Genomic_DNA"/>
</dbReference>
<reference evidence="4" key="1">
    <citation type="submission" date="2019-11" db="EMBL/GenBank/DDBJ databases">
        <authorList>
            <person name="Feng L."/>
        </authorList>
    </citation>
    <scope>NUCLEOTIDE SEQUENCE</scope>
    <source>
        <strain evidence="4">CParaputrificumLFYP93</strain>
    </source>
</reference>
<keyword evidence="3" id="KW-1133">Transmembrane helix</keyword>
<dbReference type="GO" id="GO:0016787">
    <property type="term" value="F:hydrolase activity"/>
    <property type="evidence" value="ECO:0007669"/>
    <property type="project" value="UniProtKB-KW"/>
</dbReference>
<evidence type="ECO:0000313" key="4">
    <source>
        <dbReference type="EMBL" id="VYU46528.1"/>
    </source>
</evidence>
<dbReference type="Pfam" id="PF04203">
    <property type="entry name" value="Sortase"/>
    <property type="match status" value="1"/>
</dbReference>
<organism evidence="4">
    <name type="scientific">Clostridium paraputrificum</name>
    <dbReference type="NCBI Taxonomy" id="29363"/>
    <lineage>
        <taxon>Bacteria</taxon>
        <taxon>Bacillati</taxon>
        <taxon>Bacillota</taxon>
        <taxon>Clostridia</taxon>
        <taxon>Eubacteriales</taxon>
        <taxon>Clostridiaceae</taxon>
        <taxon>Clostridium</taxon>
    </lineage>
</organism>
<dbReference type="InterPro" id="IPR023365">
    <property type="entry name" value="Sortase_dom-sf"/>
</dbReference>
<dbReference type="SUPFAM" id="SSF63817">
    <property type="entry name" value="Sortase"/>
    <property type="match status" value="1"/>
</dbReference>
<dbReference type="AlphaFoldDB" id="A0A6N3F349"/>
<gene>
    <name evidence="4" type="ORF">CPLFYP93_02372</name>
</gene>
<evidence type="ECO:0000256" key="3">
    <source>
        <dbReference type="SAM" id="Phobius"/>
    </source>
</evidence>
<proteinExistence type="predicted"/>
<feature type="transmembrane region" description="Helical" evidence="3">
    <location>
        <begin position="12"/>
        <end position="31"/>
    </location>
</feature>
<dbReference type="NCBIfam" id="TIGR03064">
    <property type="entry name" value="sortase_srtB"/>
    <property type="match status" value="1"/>
</dbReference>
<feature type="active site" description="Acyl-thioester intermediate" evidence="2">
    <location>
        <position position="239"/>
    </location>
</feature>
<keyword evidence="3" id="KW-0812">Transmembrane</keyword>
<sequence length="256" mass="29418">MYHTKRKKKNGNKILLVCFGIFAIVLGGYIYKTKSDTYSETVQNYKEVQEEVADVIVPEGTNNKPKEEKVADYKTTFKSMKERNSDYVGWINVPGTKINYPVVQGKDNDFYLTHNFDKQKDIGGGVFVSYNVSSPFLGKNTVIHSHHMKNGTMFGTLKRYKDKKFLEQNPYVYITTETGQYKYKIFSVFVEEANKETYAVDFVDNLEFYRFANELKSKSAYDTGVAVSQDDKIIMLSTCSYEIENARLVVSAKLIK</sequence>
<protein>
    <submittedName>
        <fullName evidence="4">Sortase family protein</fullName>
    </submittedName>
</protein>
<dbReference type="RefSeq" id="WP_156561741.1">
    <property type="nucleotide sequence ID" value="NZ_CACRTV010000057.1"/>
</dbReference>
<dbReference type="Gene3D" id="2.40.260.10">
    <property type="entry name" value="Sortase"/>
    <property type="match status" value="1"/>
</dbReference>
<dbReference type="CDD" id="cd05826">
    <property type="entry name" value="Sortase_B"/>
    <property type="match status" value="1"/>
</dbReference>
<keyword evidence="3" id="KW-0472">Membrane</keyword>
<dbReference type="InterPro" id="IPR009835">
    <property type="entry name" value="SrtB"/>
</dbReference>
<dbReference type="InterPro" id="IPR005754">
    <property type="entry name" value="Sortase"/>
</dbReference>
<feature type="active site" description="Proton donor/acceptor" evidence="2">
    <location>
        <position position="146"/>
    </location>
</feature>